<proteinExistence type="predicted"/>
<evidence type="ECO:0000313" key="3">
    <source>
        <dbReference type="Proteomes" id="UP000286701"/>
    </source>
</evidence>
<dbReference type="OrthoDB" id="3173919at2"/>
<dbReference type="InterPro" id="IPR025962">
    <property type="entry name" value="SdpI/YhfL"/>
</dbReference>
<dbReference type="EMBL" id="SBIW01000002">
    <property type="protein sequence ID" value="RWY55876.1"/>
    <property type="molecule type" value="Genomic_DNA"/>
</dbReference>
<keyword evidence="1" id="KW-0472">Membrane</keyword>
<dbReference type="RefSeq" id="WP_128532986.1">
    <property type="nucleotide sequence ID" value="NZ_SBIW01000002.1"/>
</dbReference>
<comment type="caution">
    <text evidence="2">The sequence shown here is derived from an EMBL/GenBank/DDBJ whole genome shotgun (WGS) entry which is preliminary data.</text>
</comment>
<keyword evidence="1" id="KW-0812">Transmembrane</keyword>
<feature type="transmembrane region" description="Helical" evidence="1">
    <location>
        <begin position="6"/>
        <end position="23"/>
    </location>
</feature>
<evidence type="ECO:0000313" key="2">
    <source>
        <dbReference type="EMBL" id="RWY55876.1"/>
    </source>
</evidence>
<reference evidence="2 3" key="1">
    <citation type="submission" date="2019-01" db="EMBL/GenBank/DDBJ databases">
        <title>Mucilaginibacter antarcticum sp. nov., isolated from antarctic soil.</title>
        <authorList>
            <person name="Yan Y.-Q."/>
            <person name="Du Z.-J."/>
        </authorList>
    </citation>
    <scope>NUCLEOTIDE SEQUENCE [LARGE SCALE GENOMIC DNA]</scope>
    <source>
        <strain evidence="2 3">F01003</strain>
    </source>
</reference>
<protein>
    <submittedName>
        <fullName evidence="2">SdpI family protein</fullName>
    </submittedName>
</protein>
<dbReference type="AlphaFoldDB" id="A0A3S3WFP1"/>
<dbReference type="Pfam" id="PF13630">
    <property type="entry name" value="SdpI"/>
    <property type="match status" value="1"/>
</dbReference>
<feature type="transmembrane region" description="Helical" evidence="1">
    <location>
        <begin position="90"/>
        <end position="109"/>
    </location>
</feature>
<evidence type="ECO:0000256" key="1">
    <source>
        <dbReference type="SAM" id="Phobius"/>
    </source>
</evidence>
<sequence>MLFVTWIIGPQLLGFIFLAAGYIQKYYPPKKINALYGYPTTASMLNQQNWDEANRYSTALMIKYAWIMLVAGILITALLMLFGVKENSFVLIKIALMITAAIIVLINMIRLTERHLKQITPDNL</sequence>
<keyword evidence="3" id="KW-1185">Reference proteome</keyword>
<gene>
    <name evidence="2" type="ORF">EPL05_05755</name>
</gene>
<dbReference type="Proteomes" id="UP000286701">
    <property type="component" value="Unassembled WGS sequence"/>
</dbReference>
<keyword evidence="1" id="KW-1133">Transmembrane helix</keyword>
<organism evidence="2 3">
    <name type="scientific">Mucilaginibacter gilvus</name>
    <dbReference type="NCBI Taxonomy" id="2305909"/>
    <lineage>
        <taxon>Bacteria</taxon>
        <taxon>Pseudomonadati</taxon>
        <taxon>Bacteroidota</taxon>
        <taxon>Sphingobacteriia</taxon>
        <taxon>Sphingobacteriales</taxon>
        <taxon>Sphingobacteriaceae</taxon>
        <taxon>Mucilaginibacter</taxon>
    </lineage>
</organism>
<feature type="transmembrane region" description="Helical" evidence="1">
    <location>
        <begin position="64"/>
        <end position="84"/>
    </location>
</feature>
<accession>A0A3S3WFP1</accession>
<name>A0A3S3WFP1_9SPHI</name>